<accession>A0ABU3CZU8</accession>
<evidence type="ECO:0000313" key="1">
    <source>
        <dbReference type="EMBL" id="MDT0651891.1"/>
    </source>
</evidence>
<name>A0ABU3CZU8_9FLAO</name>
<gene>
    <name evidence="1" type="ORF">RM529_17245</name>
</gene>
<comment type="caution">
    <text evidence="1">The sequence shown here is derived from an EMBL/GenBank/DDBJ whole genome shotgun (WGS) entry which is preliminary data.</text>
</comment>
<protein>
    <recommendedName>
        <fullName evidence="3">Outer membrane protein beta-barrel domain-containing protein</fullName>
    </recommendedName>
</protein>
<organism evidence="1 2">
    <name type="scientific">Autumnicola edwardsiae</name>
    <dbReference type="NCBI Taxonomy" id="3075594"/>
    <lineage>
        <taxon>Bacteria</taxon>
        <taxon>Pseudomonadati</taxon>
        <taxon>Bacteroidota</taxon>
        <taxon>Flavobacteriia</taxon>
        <taxon>Flavobacteriales</taxon>
        <taxon>Flavobacteriaceae</taxon>
        <taxon>Autumnicola</taxon>
    </lineage>
</organism>
<dbReference type="EMBL" id="JAVRHP010000227">
    <property type="protein sequence ID" value="MDT0651891.1"/>
    <property type="molecule type" value="Genomic_DNA"/>
</dbReference>
<reference evidence="1 2" key="1">
    <citation type="submission" date="2023-09" db="EMBL/GenBank/DDBJ databases">
        <authorList>
            <person name="Rey-Velasco X."/>
        </authorList>
    </citation>
    <scope>NUCLEOTIDE SEQUENCE [LARGE SCALE GENOMIC DNA]</scope>
    <source>
        <strain evidence="1 2">F297</strain>
    </source>
</reference>
<evidence type="ECO:0008006" key="3">
    <source>
        <dbReference type="Google" id="ProtNLM"/>
    </source>
</evidence>
<dbReference type="RefSeq" id="WP_311485984.1">
    <property type="nucleotide sequence ID" value="NZ_JAVRHP010000227.1"/>
</dbReference>
<keyword evidence="2" id="KW-1185">Reference proteome</keyword>
<proteinExistence type="predicted"/>
<dbReference type="Proteomes" id="UP001248819">
    <property type="component" value="Unassembled WGS sequence"/>
</dbReference>
<evidence type="ECO:0000313" key="2">
    <source>
        <dbReference type="Proteomes" id="UP001248819"/>
    </source>
</evidence>
<sequence length="335" mass="38337">MTKSQYFFIFSITLLSNQIFSQEKDSGTLQEAAKQIKAEFPRTRILNFEYGQSLSRNFESELFGEDFQEGEIKNQKTFNASLNLPFYYTKKIVLTASANYAFNEFEFQELENTSTTTIFEQNGIVGFHNFRGAVSGTYFSQLFGKPVIYNASVIVDGNDNGFERLKGLVGASLIMKRTERTTITLGAITFLDPTTQIPFFPTFTYKHNFKNSPWEFDFILPQRLLFRRYIGMNSRLSLGSTFGGNGFYVNVNDPNFPDVFEYSQLEINSGLIYEYRLSDYIITTFKGGITNFISNRLTEKGEPTGDYIYSNEQDPTGYFNVGFSIDPFAGKKKKK</sequence>